<evidence type="ECO:0000313" key="2">
    <source>
        <dbReference type="Proteomes" id="UP000289546"/>
    </source>
</evidence>
<protein>
    <submittedName>
        <fullName evidence="1">Uncharacterized protein</fullName>
    </submittedName>
</protein>
<gene>
    <name evidence="1" type="ORF">XH99_19575</name>
</gene>
<accession>A0A4Q0S2Y6</accession>
<dbReference type="Proteomes" id="UP000289546">
    <property type="component" value="Unassembled WGS sequence"/>
</dbReference>
<dbReference type="AlphaFoldDB" id="A0A4Q0S2Y6"/>
<sequence>MLLDNNVEPCSLNLNNGLRTGLCRLGSILISKSTRTKIDFTKVMVIKQRGVLNSFAMFDCYMSASEIADEELRDIVHHQLAHCSMQPNIDGRLSWGATDAGWIISRMIQTGKL</sequence>
<comment type="caution">
    <text evidence="1">The sequence shown here is derived from an EMBL/GenBank/DDBJ whole genome shotgun (WGS) entry which is preliminary data.</text>
</comment>
<keyword evidence="2" id="KW-1185">Reference proteome</keyword>
<reference evidence="1 2" key="1">
    <citation type="submission" date="2015-04" db="EMBL/GenBank/DDBJ databases">
        <title>Comparative genomics of rhizobia nodulating Arachis hypogaea in China.</title>
        <authorList>
            <person name="Li Y."/>
        </authorList>
    </citation>
    <scope>NUCLEOTIDE SEQUENCE [LARGE SCALE GENOMIC DNA]</scope>
    <source>
        <strain evidence="1 2">CCBAU 51757</strain>
    </source>
</reference>
<proteinExistence type="predicted"/>
<organism evidence="1 2">
    <name type="scientific">Bradyrhizobium nanningense</name>
    <dbReference type="NCBI Taxonomy" id="1325118"/>
    <lineage>
        <taxon>Bacteria</taxon>
        <taxon>Pseudomonadati</taxon>
        <taxon>Pseudomonadota</taxon>
        <taxon>Alphaproteobacteria</taxon>
        <taxon>Hyphomicrobiales</taxon>
        <taxon>Nitrobacteraceae</taxon>
        <taxon>Bradyrhizobium</taxon>
    </lineage>
</organism>
<name>A0A4Q0S2Y6_9BRAD</name>
<dbReference type="EMBL" id="LBJQ01000081">
    <property type="protein sequence ID" value="RXH26564.1"/>
    <property type="molecule type" value="Genomic_DNA"/>
</dbReference>
<evidence type="ECO:0000313" key="1">
    <source>
        <dbReference type="EMBL" id="RXH26564.1"/>
    </source>
</evidence>